<name>A0AAN7VZD5_9PEZI</name>
<dbReference type="AlphaFoldDB" id="A0AAN7VZD5"/>
<protein>
    <recommendedName>
        <fullName evidence="6">PNPLA domain-containing protein</fullName>
    </recommendedName>
</protein>
<keyword evidence="1 4" id="KW-0378">Hydrolase</keyword>
<dbReference type="SUPFAM" id="SSF52151">
    <property type="entry name" value="FabD/lysophospholipase-like"/>
    <property type="match status" value="1"/>
</dbReference>
<evidence type="ECO:0000256" key="4">
    <source>
        <dbReference type="PROSITE-ProRule" id="PRU01161"/>
    </source>
</evidence>
<feature type="short sequence motif" description="DGA/G" evidence="4">
    <location>
        <begin position="249"/>
        <end position="251"/>
    </location>
</feature>
<dbReference type="Gene3D" id="3.40.1090.10">
    <property type="entry name" value="Cytosolic phospholipase A2 catalytic domain"/>
    <property type="match status" value="1"/>
</dbReference>
<evidence type="ECO:0000256" key="1">
    <source>
        <dbReference type="ARBA" id="ARBA00022801"/>
    </source>
</evidence>
<dbReference type="Pfam" id="PF01734">
    <property type="entry name" value="Patatin"/>
    <property type="match status" value="1"/>
</dbReference>
<feature type="active site" description="Proton acceptor" evidence="4">
    <location>
        <position position="249"/>
    </location>
</feature>
<evidence type="ECO:0000256" key="5">
    <source>
        <dbReference type="SAM" id="MobiDB-lite"/>
    </source>
</evidence>
<proteinExistence type="predicted"/>
<dbReference type="GO" id="GO:0046486">
    <property type="term" value="P:glycerolipid metabolic process"/>
    <property type="evidence" value="ECO:0007669"/>
    <property type="project" value="UniProtKB-ARBA"/>
</dbReference>
<feature type="compositionally biased region" description="Polar residues" evidence="5">
    <location>
        <begin position="1"/>
        <end position="10"/>
    </location>
</feature>
<dbReference type="PROSITE" id="PS51635">
    <property type="entry name" value="PNPLA"/>
    <property type="match status" value="1"/>
</dbReference>
<sequence>MSLQKYTPTVSGTSAGAGAGAGAGRASNNESVPTGGHETRGLCLLSLDGGGVKGLSTLYLLRAIMQLLNDKRKARHLDRVKPCEIFDLIGGTSTGGLIAIMLGRLEMDVDECITEYKNLMCTIFDEKKKSLFPLIGKFMINSRFSSKVLEEVIKQVITNVNKARANSPNKSPIPIDELFCLEDQPGSSQRCRVFVCAQSEEIGKITRLKSYRLDGDIRGEATIWQAALATTAATSFFDAAKIGDRTYRDGALGANNPAKEVENEAARIWHDTSGELQSHVKCFLSLGTGQTGTYRVHDRAWKFLSESLKNVATDTEPTNEEVAARWNHLPNKPYVRFNVQHGLEDIELAEYKREERGTMDAATHAYLDLGETRPRILVSEPNSTEPPEPTTSRNRETQQAPDVINRQELIQLTSKANACLEKSCTADAYKKLIEALSIFEKILCSQRKQQPPAEPRDLCYTYNKLRSTSHRLSHLDFPASQRMKYIDRATQYGEHAIKFAIASKNDNRVAQMQFYHACVQAQKIQLRTVEGQRFQAPMEHERHAAAEAIMMYWTTLQSIEGSDMTSYELMKAQSLGALT</sequence>
<feature type="region of interest" description="Disordered" evidence="5">
    <location>
        <begin position="1"/>
        <end position="34"/>
    </location>
</feature>
<feature type="short sequence motif" description="GXGXXG" evidence="4">
    <location>
        <begin position="49"/>
        <end position="54"/>
    </location>
</feature>
<dbReference type="InterPro" id="IPR002641">
    <property type="entry name" value="PNPLA_dom"/>
</dbReference>
<dbReference type="Proteomes" id="UP001310594">
    <property type="component" value="Unassembled WGS sequence"/>
</dbReference>
<feature type="region of interest" description="Disordered" evidence="5">
    <location>
        <begin position="375"/>
        <end position="400"/>
    </location>
</feature>
<dbReference type="PANTHER" id="PTHR24185">
    <property type="entry name" value="CALCIUM-INDEPENDENT PHOSPHOLIPASE A2-GAMMA"/>
    <property type="match status" value="1"/>
</dbReference>
<dbReference type="GO" id="GO:0016042">
    <property type="term" value="P:lipid catabolic process"/>
    <property type="evidence" value="ECO:0007669"/>
    <property type="project" value="UniProtKB-UniRule"/>
</dbReference>
<dbReference type="PANTHER" id="PTHR24185:SF1">
    <property type="entry name" value="CALCIUM-INDEPENDENT PHOSPHOLIPASE A2-GAMMA"/>
    <property type="match status" value="1"/>
</dbReference>
<keyword evidence="3 4" id="KW-0443">Lipid metabolism</keyword>
<feature type="active site" description="Nucleophile" evidence="4">
    <location>
        <position position="93"/>
    </location>
</feature>
<organism evidence="7 8">
    <name type="scientific">Elasticomyces elasticus</name>
    <dbReference type="NCBI Taxonomy" id="574655"/>
    <lineage>
        <taxon>Eukaryota</taxon>
        <taxon>Fungi</taxon>
        <taxon>Dikarya</taxon>
        <taxon>Ascomycota</taxon>
        <taxon>Pezizomycotina</taxon>
        <taxon>Dothideomycetes</taxon>
        <taxon>Dothideomycetidae</taxon>
        <taxon>Mycosphaerellales</taxon>
        <taxon>Teratosphaeriaceae</taxon>
        <taxon>Elasticomyces</taxon>
    </lineage>
</organism>
<dbReference type="GO" id="GO:0047499">
    <property type="term" value="F:calcium-independent phospholipase A2 activity"/>
    <property type="evidence" value="ECO:0007669"/>
    <property type="project" value="TreeGrafter"/>
</dbReference>
<dbReference type="GO" id="GO:0019369">
    <property type="term" value="P:arachidonate metabolic process"/>
    <property type="evidence" value="ECO:0007669"/>
    <property type="project" value="TreeGrafter"/>
</dbReference>
<evidence type="ECO:0000313" key="7">
    <source>
        <dbReference type="EMBL" id="KAK5691986.1"/>
    </source>
</evidence>
<reference evidence="7" key="1">
    <citation type="submission" date="2023-08" db="EMBL/GenBank/DDBJ databases">
        <title>Black Yeasts Isolated from many extreme environments.</title>
        <authorList>
            <person name="Coleine C."/>
            <person name="Stajich J.E."/>
            <person name="Selbmann L."/>
        </authorList>
    </citation>
    <scope>NUCLEOTIDE SEQUENCE</scope>
    <source>
        <strain evidence="7">CCFEE 5810</strain>
    </source>
</reference>
<feature type="short sequence motif" description="GXSXG" evidence="4">
    <location>
        <begin position="91"/>
        <end position="95"/>
    </location>
</feature>
<gene>
    <name evidence="7" type="ORF">LTR97_011157</name>
</gene>
<feature type="domain" description="PNPLA" evidence="6">
    <location>
        <begin position="45"/>
        <end position="262"/>
    </location>
</feature>
<dbReference type="CDD" id="cd07216">
    <property type="entry name" value="Pat17_PNPLA8_PNPLA9_like3"/>
    <property type="match status" value="1"/>
</dbReference>
<dbReference type="EMBL" id="JAVRQU010000020">
    <property type="protein sequence ID" value="KAK5691986.1"/>
    <property type="molecule type" value="Genomic_DNA"/>
</dbReference>
<comment type="caution">
    <text evidence="7">The sequence shown here is derived from an EMBL/GenBank/DDBJ whole genome shotgun (WGS) entry which is preliminary data.</text>
</comment>
<evidence type="ECO:0000313" key="8">
    <source>
        <dbReference type="Proteomes" id="UP001310594"/>
    </source>
</evidence>
<dbReference type="GO" id="GO:0016020">
    <property type="term" value="C:membrane"/>
    <property type="evidence" value="ECO:0007669"/>
    <property type="project" value="TreeGrafter"/>
</dbReference>
<accession>A0AAN7VZD5</accession>
<keyword evidence="2 4" id="KW-0442">Lipid degradation</keyword>
<evidence type="ECO:0000259" key="6">
    <source>
        <dbReference type="PROSITE" id="PS51635"/>
    </source>
</evidence>
<evidence type="ECO:0000256" key="2">
    <source>
        <dbReference type="ARBA" id="ARBA00022963"/>
    </source>
</evidence>
<dbReference type="InterPro" id="IPR016035">
    <property type="entry name" value="Acyl_Trfase/lysoPLipase"/>
</dbReference>
<evidence type="ECO:0000256" key="3">
    <source>
        <dbReference type="ARBA" id="ARBA00023098"/>
    </source>
</evidence>